<protein>
    <submittedName>
        <fullName evidence="1">Uncharacterized protein</fullName>
    </submittedName>
</protein>
<gene>
    <name evidence="1" type="ORF">GEM_3643</name>
</gene>
<name>A0A9W3K3E1_BURCE</name>
<reference evidence="1 2" key="1">
    <citation type="journal article" date="2012" name="J. Bacteriol.">
        <title>Complete Genome Sequence of Burkholderia sp. Strain GG4, a Betaproteobacterium That Reduces 3-Oxo-N-Acylhomoserine Lactones and Produces Different N-Acylhomoserine Lactones.</title>
        <authorList>
            <person name="Hong K.W."/>
            <person name="Koh C.L."/>
            <person name="Sam C.K."/>
            <person name="Yin W.F."/>
            <person name="Chan K.G."/>
        </authorList>
    </citation>
    <scope>NUCLEOTIDE SEQUENCE [LARGE SCALE GENOMIC DNA]</scope>
    <source>
        <strain evidence="1 2">GG4</strain>
    </source>
</reference>
<evidence type="ECO:0000313" key="1">
    <source>
        <dbReference type="EMBL" id="AFQ50033.1"/>
    </source>
</evidence>
<dbReference type="AlphaFoldDB" id="A0A9W3K3E1"/>
<dbReference type="Proteomes" id="UP000032866">
    <property type="component" value="Chromosome 2"/>
</dbReference>
<dbReference type="EMBL" id="CP003775">
    <property type="protein sequence ID" value="AFQ50033.1"/>
    <property type="molecule type" value="Genomic_DNA"/>
</dbReference>
<sequence length="78" mass="8707">MYSRAWEISSTHTEEATWNLCNLADIARPSAFLFVALRIPYSPAIGVKPMATPWTDANLFGEHSIDNPYLELIPANAQ</sequence>
<evidence type="ECO:0000313" key="2">
    <source>
        <dbReference type="Proteomes" id="UP000032866"/>
    </source>
</evidence>
<dbReference type="KEGG" id="bct:GEM_3643"/>
<accession>A0A9W3K3E1</accession>
<proteinExistence type="predicted"/>
<organism evidence="1 2">
    <name type="scientific">Burkholderia cepacia GG4</name>
    <dbReference type="NCBI Taxonomy" id="1009846"/>
    <lineage>
        <taxon>Bacteria</taxon>
        <taxon>Pseudomonadati</taxon>
        <taxon>Pseudomonadota</taxon>
        <taxon>Betaproteobacteria</taxon>
        <taxon>Burkholderiales</taxon>
        <taxon>Burkholderiaceae</taxon>
        <taxon>Burkholderia</taxon>
        <taxon>Burkholderia cepacia complex</taxon>
    </lineage>
</organism>